<evidence type="ECO:0000259" key="4">
    <source>
        <dbReference type="PROSITE" id="PS50949"/>
    </source>
</evidence>
<dbReference type="InterPro" id="IPR011663">
    <property type="entry name" value="UTRA"/>
</dbReference>
<name>E6PVD7_9ZZZZ</name>
<sequence length="271" mass="30546">MPHSTAAARRAKTSTTAQGIDVGALQRDSAHALYEQIADRLRDYIASHNQLGMQLQTDDALMQRYSVSRSTVRKAVQRLVDEGVLFRRRGKGTFVSQPVPKIVHSLDRLAPFFETFRQVGADLHTEVIDFFWEESPDLPPELDAWERPVFTFLRLYRSRGIPHALTRVRVPCEIGRHLSRADFESTPIYEVLQSKLGLQVTKADNLVSCQQPSASISRLLGLSQSSFLLVLDRISRDKSGAPIEMTTHFLRPDVYQLSVSLTTCVPHHKGP</sequence>
<dbReference type="PROSITE" id="PS50949">
    <property type="entry name" value="HTH_GNTR"/>
    <property type="match status" value="1"/>
</dbReference>
<evidence type="ECO:0000256" key="2">
    <source>
        <dbReference type="ARBA" id="ARBA00023125"/>
    </source>
</evidence>
<evidence type="ECO:0000256" key="3">
    <source>
        <dbReference type="ARBA" id="ARBA00023163"/>
    </source>
</evidence>
<dbReference type="PANTHER" id="PTHR44846:SF1">
    <property type="entry name" value="MANNOSYL-D-GLYCERATE TRANSPORT_METABOLISM SYSTEM REPRESSOR MNGR-RELATED"/>
    <property type="match status" value="1"/>
</dbReference>
<dbReference type="GO" id="GO:0003700">
    <property type="term" value="F:DNA-binding transcription factor activity"/>
    <property type="evidence" value="ECO:0007669"/>
    <property type="project" value="InterPro"/>
</dbReference>
<dbReference type="GO" id="GO:0045892">
    <property type="term" value="P:negative regulation of DNA-templated transcription"/>
    <property type="evidence" value="ECO:0007669"/>
    <property type="project" value="TreeGrafter"/>
</dbReference>
<keyword evidence="3" id="KW-0804">Transcription</keyword>
<evidence type="ECO:0000313" key="5">
    <source>
        <dbReference type="EMBL" id="CBH98894.1"/>
    </source>
</evidence>
<gene>
    <name evidence="5" type="ORF">CARN2_0068</name>
</gene>
<dbReference type="GO" id="GO:0003677">
    <property type="term" value="F:DNA binding"/>
    <property type="evidence" value="ECO:0007669"/>
    <property type="project" value="UniProtKB-KW"/>
</dbReference>
<dbReference type="PANTHER" id="PTHR44846">
    <property type="entry name" value="MANNOSYL-D-GLYCERATE TRANSPORT/METABOLISM SYSTEM REPRESSOR MNGR-RELATED"/>
    <property type="match status" value="1"/>
</dbReference>
<evidence type="ECO:0000256" key="1">
    <source>
        <dbReference type="ARBA" id="ARBA00023015"/>
    </source>
</evidence>
<comment type="caution">
    <text evidence="5">The sequence shown here is derived from an EMBL/GenBank/DDBJ whole genome shotgun (WGS) entry which is preliminary data.</text>
</comment>
<dbReference type="SUPFAM" id="SSF64288">
    <property type="entry name" value="Chorismate lyase-like"/>
    <property type="match status" value="1"/>
</dbReference>
<dbReference type="AlphaFoldDB" id="E6PVD7"/>
<dbReference type="SMART" id="SM00345">
    <property type="entry name" value="HTH_GNTR"/>
    <property type="match status" value="1"/>
</dbReference>
<keyword evidence="1" id="KW-0805">Transcription regulation</keyword>
<dbReference type="Pfam" id="PF00392">
    <property type="entry name" value="GntR"/>
    <property type="match status" value="1"/>
</dbReference>
<feature type="domain" description="HTH gntR-type" evidence="4">
    <location>
        <begin position="31"/>
        <end position="98"/>
    </location>
</feature>
<dbReference type="InterPro" id="IPR036388">
    <property type="entry name" value="WH-like_DNA-bd_sf"/>
</dbReference>
<dbReference type="SUPFAM" id="SSF46785">
    <property type="entry name" value="Winged helix' DNA-binding domain"/>
    <property type="match status" value="1"/>
</dbReference>
<accession>E6PVD7</accession>
<organism evidence="5">
    <name type="scientific">mine drainage metagenome</name>
    <dbReference type="NCBI Taxonomy" id="410659"/>
    <lineage>
        <taxon>unclassified sequences</taxon>
        <taxon>metagenomes</taxon>
        <taxon>ecological metagenomes</taxon>
    </lineage>
</organism>
<dbReference type="SMART" id="SM00866">
    <property type="entry name" value="UTRA"/>
    <property type="match status" value="1"/>
</dbReference>
<keyword evidence="2" id="KW-0238">DNA-binding</keyword>
<dbReference type="Gene3D" id="3.40.1410.10">
    <property type="entry name" value="Chorismate lyase-like"/>
    <property type="match status" value="1"/>
</dbReference>
<dbReference type="Pfam" id="PF07702">
    <property type="entry name" value="UTRA"/>
    <property type="match status" value="1"/>
</dbReference>
<dbReference type="InterPro" id="IPR028978">
    <property type="entry name" value="Chorismate_lyase_/UTRA_dom_sf"/>
</dbReference>
<dbReference type="InterPro" id="IPR000524">
    <property type="entry name" value="Tscrpt_reg_HTH_GntR"/>
</dbReference>
<dbReference type="InterPro" id="IPR036390">
    <property type="entry name" value="WH_DNA-bd_sf"/>
</dbReference>
<dbReference type="EMBL" id="CABM01000064">
    <property type="protein sequence ID" value="CBH98894.1"/>
    <property type="molecule type" value="Genomic_DNA"/>
</dbReference>
<dbReference type="Gene3D" id="1.10.10.10">
    <property type="entry name" value="Winged helix-like DNA-binding domain superfamily/Winged helix DNA-binding domain"/>
    <property type="match status" value="1"/>
</dbReference>
<dbReference type="InterPro" id="IPR050679">
    <property type="entry name" value="Bact_HTH_transcr_reg"/>
</dbReference>
<protein>
    <submittedName>
        <fullName evidence="5">Putative Transcription regulator, GntR family</fullName>
    </submittedName>
</protein>
<reference evidence="5" key="1">
    <citation type="submission" date="2009-10" db="EMBL/GenBank/DDBJ databases">
        <title>Diversity of trophic interactions inside an arsenic-rich microbial ecosystem.</title>
        <authorList>
            <person name="Bertin P.N."/>
            <person name="Heinrich-Salmeron A."/>
            <person name="Pelletier E."/>
            <person name="Goulhen-Chollet F."/>
            <person name="Arsene-Ploetze F."/>
            <person name="Gallien S."/>
            <person name="Calteau A."/>
            <person name="Vallenet D."/>
            <person name="Casiot C."/>
            <person name="Chane-Woon-Ming B."/>
            <person name="Giloteaux L."/>
            <person name="Barakat M."/>
            <person name="Bonnefoy V."/>
            <person name="Bruneel O."/>
            <person name="Chandler M."/>
            <person name="Cleiss J."/>
            <person name="Duran R."/>
            <person name="Elbaz-Poulichet F."/>
            <person name="Fonknechten N."/>
            <person name="Lauga B."/>
            <person name="Mornico D."/>
            <person name="Ortet P."/>
            <person name="Schaeffer C."/>
            <person name="Siguier P."/>
            <person name="Alexander Thil Smith A."/>
            <person name="Van Dorsselaer A."/>
            <person name="Weissenbach J."/>
            <person name="Medigue C."/>
            <person name="Le Paslier D."/>
        </authorList>
    </citation>
    <scope>NUCLEOTIDE SEQUENCE</scope>
</reference>
<proteinExistence type="predicted"/>
<dbReference type="CDD" id="cd07377">
    <property type="entry name" value="WHTH_GntR"/>
    <property type="match status" value="1"/>
</dbReference>
<dbReference type="PRINTS" id="PR00035">
    <property type="entry name" value="HTHGNTR"/>
</dbReference>